<dbReference type="AlphaFoldDB" id="A0A6N2M188"/>
<dbReference type="Gene3D" id="3.30.1370.50">
    <property type="entry name" value="R3H-like domain"/>
    <property type="match status" value="1"/>
</dbReference>
<feature type="region of interest" description="Disordered" evidence="1">
    <location>
        <begin position="33"/>
        <end position="56"/>
    </location>
</feature>
<feature type="compositionally biased region" description="Low complexity" evidence="1">
    <location>
        <begin position="212"/>
        <end position="224"/>
    </location>
</feature>
<evidence type="ECO:0000256" key="1">
    <source>
        <dbReference type="SAM" id="MobiDB-lite"/>
    </source>
</evidence>
<proteinExistence type="predicted"/>
<evidence type="ECO:0000259" key="2">
    <source>
        <dbReference type="PROSITE" id="PS51673"/>
    </source>
</evidence>
<protein>
    <recommendedName>
        <fullName evidence="2">SUZ domain-containing protein</fullName>
    </recommendedName>
</protein>
<dbReference type="CDD" id="cd02642">
    <property type="entry name" value="R3H_encore_like"/>
    <property type="match status" value="1"/>
</dbReference>
<dbReference type="GO" id="GO:0003676">
    <property type="term" value="F:nucleic acid binding"/>
    <property type="evidence" value="ECO:0007669"/>
    <property type="project" value="InterPro"/>
</dbReference>
<dbReference type="PANTHER" id="PTHR15672">
    <property type="entry name" value="CAMP-REGULATED PHOSPHOPROTEIN 21 RELATED R3H DOMAIN CONTAINING PROTEIN"/>
    <property type="match status" value="1"/>
</dbReference>
<feature type="region of interest" description="Disordered" evidence="1">
    <location>
        <begin position="456"/>
        <end position="480"/>
    </location>
</feature>
<dbReference type="EMBL" id="CAADRP010001663">
    <property type="protein sequence ID" value="VFU47345.1"/>
    <property type="molecule type" value="Genomic_DNA"/>
</dbReference>
<name>A0A6N2M188_SALVM</name>
<evidence type="ECO:0000313" key="3">
    <source>
        <dbReference type="EMBL" id="VFU47345.1"/>
    </source>
</evidence>
<accession>A0A6N2M188</accession>
<dbReference type="SUPFAM" id="SSF82708">
    <property type="entry name" value="R3H domain"/>
    <property type="match status" value="1"/>
</dbReference>
<sequence length="480" mass="53344">MEGSVVVDDLGAPESWEVADLDETMSRLLLNKDSKQQQPQDQLARSGSGSFGPGEKVTDDVINHVDQFGFGGLAKPSRTALKKDLRTFAMESKRTEFNERNPGFGLFCGWNKMLKSLSERTGQQQLEFQQLPTSYLRLAAHRVAQHYSLQSMVLLDNSLPDGSGSRIIVRKTSDCSLPLIRLADIPLSLPSEDGDVIKVAIKQRPQKRSQINNNSNSMKSNSSKSVEERKEEYNRARARIFNSSSSSSDSSGKPEGEPRLQDGSQHGSVGMSKLEDKSAPVISDLNSGRGLIESSASSGRSAKARIEKEPIGRYRPNNKVAIFRDREVERKDPDYDRSYDRYMQRFDPGFGFNGGGSYAIQPMYTPALNYNTEFPQLGSTHRPQISSEHQPRPHPQHVPGPWLCTSTPAGIGYGHPDTHIQPFNPNHVGAHSTSAIYLHSSQYPCQHPGMPFIHPHEHVQPFSQSHQQQPDASFGLARPR</sequence>
<feature type="compositionally biased region" description="Polar residues" evidence="1">
    <location>
        <begin position="461"/>
        <end position="471"/>
    </location>
</feature>
<dbReference type="PROSITE" id="PS51673">
    <property type="entry name" value="SUZ"/>
    <property type="match status" value="1"/>
</dbReference>
<reference evidence="3" key="1">
    <citation type="submission" date="2019-03" db="EMBL/GenBank/DDBJ databases">
        <authorList>
            <person name="Mank J."/>
            <person name="Almeida P."/>
        </authorList>
    </citation>
    <scope>NUCLEOTIDE SEQUENCE</scope>
    <source>
        <strain evidence="3">78183</strain>
    </source>
</reference>
<organism evidence="3">
    <name type="scientific">Salix viminalis</name>
    <name type="common">Common osier</name>
    <name type="synonym">Basket willow</name>
    <dbReference type="NCBI Taxonomy" id="40686"/>
    <lineage>
        <taxon>Eukaryota</taxon>
        <taxon>Viridiplantae</taxon>
        <taxon>Streptophyta</taxon>
        <taxon>Embryophyta</taxon>
        <taxon>Tracheophyta</taxon>
        <taxon>Spermatophyta</taxon>
        <taxon>Magnoliopsida</taxon>
        <taxon>eudicotyledons</taxon>
        <taxon>Gunneridae</taxon>
        <taxon>Pentapetalae</taxon>
        <taxon>rosids</taxon>
        <taxon>fabids</taxon>
        <taxon>Malpighiales</taxon>
        <taxon>Salicaceae</taxon>
        <taxon>Saliceae</taxon>
        <taxon>Salix</taxon>
    </lineage>
</organism>
<feature type="region of interest" description="Disordered" evidence="1">
    <location>
        <begin position="202"/>
        <end position="310"/>
    </location>
</feature>
<gene>
    <name evidence="3" type="ORF">SVIM_LOCUS303650</name>
</gene>
<dbReference type="InterPro" id="IPR036867">
    <property type="entry name" value="R3H_dom_sf"/>
</dbReference>
<dbReference type="InterPro" id="IPR051937">
    <property type="entry name" value="R3H_domain_containing"/>
</dbReference>
<dbReference type="InterPro" id="IPR024771">
    <property type="entry name" value="SUZ"/>
</dbReference>
<feature type="compositionally biased region" description="Polar residues" evidence="1">
    <location>
        <begin position="36"/>
        <end position="48"/>
    </location>
</feature>
<feature type="domain" description="SUZ" evidence="2">
    <location>
        <begin position="176"/>
        <end position="245"/>
    </location>
</feature>
<dbReference type="PANTHER" id="PTHR15672:SF8">
    <property type="entry name" value="PROTEIN ENCORE"/>
    <property type="match status" value="1"/>
</dbReference>
<feature type="compositionally biased region" description="Basic and acidic residues" evidence="1">
    <location>
        <begin position="225"/>
        <end position="235"/>
    </location>
</feature>
<dbReference type="Pfam" id="PF12752">
    <property type="entry name" value="SUZ"/>
    <property type="match status" value="1"/>
</dbReference>